<gene>
    <name evidence="2" type="ORF">BT63DRAFT_457716</name>
</gene>
<evidence type="ECO:0000256" key="1">
    <source>
        <dbReference type="SAM" id="MobiDB-lite"/>
    </source>
</evidence>
<reference evidence="2" key="1">
    <citation type="journal article" date="2020" name="Stud. Mycol.">
        <title>101 Dothideomycetes genomes: a test case for predicting lifestyles and emergence of pathogens.</title>
        <authorList>
            <person name="Haridas S."/>
            <person name="Albert R."/>
            <person name="Binder M."/>
            <person name="Bloem J."/>
            <person name="Labutti K."/>
            <person name="Salamov A."/>
            <person name="Andreopoulos B."/>
            <person name="Baker S."/>
            <person name="Barry K."/>
            <person name="Bills G."/>
            <person name="Bluhm B."/>
            <person name="Cannon C."/>
            <person name="Castanera R."/>
            <person name="Culley D."/>
            <person name="Daum C."/>
            <person name="Ezra D."/>
            <person name="Gonzalez J."/>
            <person name="Henrissat B."/>
            <person name="Kuo A."/>
            <person name="Liang C."/>
            <person name="Lipzen A."/>
            <person name="Lutzoni F."/>
            <person name="Magnuson J."/>
            <person name="Mondo S."/>
            <person name="Nolan M."/>
            <person name="Ohm R."/>
            <person name="Pangilinan J."/>
            <person name="Park H.-J."/>
            <person name="Ramirez L."/>
            <person name="Alfaro M."/>
            <person name="Sun H."/>
            <person name="Tritt A."/>
            <person name="Yoshinaga Y."/>
            <person name="Zwiers L.-H."/>
            <person name="Turgeon B."/>
            <person name="Goodwin S."/>
            <person name="Spatafora J."/>
            <person name="Crous P."/>
            <person name="Grigoriev I."/>
        </authorList>
    </citation>
    <scope>NUCLEOTIDE SEQUENCE</scope>
    <source>
        <strain evidence="2">CBS 115976</strain>
    </source>
</reference>
<dbReference type="AlphaFoldDB" id="A0A6A6U3P7"/>
<feature type="compositionally biased region" description="Basic residues" evidence="1">
    <location>
        <begin position="255"/>
        <end position="267"/>
    </location>
</feature>
<feature type="compositionally biased region" description="Low complexity" evidence="1">
    <location>
        <begin position="217"/>
        <end position="239"/>
    </location>
</feature>
<evidence type="ECO:0000313" key="3">
    <source>
        <dbReference type="Proteomes" id="UP000799302"/>
    </source>
</evidence>
<organism evidence="2 3">
    <name type="scientific">Microthyrium microscopicum</name>
    <dbReference type="NCBI Taxonomy" id="703497"/>
    <lineage>
        <taxon>Eukaryota</taxon>
        <taxon>Fungi</taxon>
        <taxon>Dikarya</taxon>
        <taxon>Ascomycota</taxon>
        <taxon>Pezizomycotina</taxon>
        <taxon>Dothideomycetes</taxon>
        <taxon>Dothideomycetes incertae sedis</taxon>
        <taxon>Microthyriales</taxon>
        <taxon>Microthyriaceae</taxon>
        <taxon>Microthyrium</taxon>
    </lineage>
</organism>
<dbReference type="Proteomes" id="UP000799302">
    <property type="component" value="Unassembled WGS sequence"/>
</dbReference>
<feature type="compositionally biased region" description="Polar residues" evidence="1">
    <location>
        <begin position="75"/>
        <end position="96"/>
    </location>
</feature>
<sequence length="338" mass="37105">MQQPNLPHHSGHHVPVVSSPLVTIPKSSLPVLPLQSYHMKQSRPRLSLKTDINSTHLRTFGKGSSLRLDTLSAVDPTSRNTFSNGYEPNPGASNTRPKLALDLAVGQTSDYRQSPDTDSSRTPSNSSISSATTATSEQSALSLYELPKGITSILTNSLIPRTSKLRMSVSRPDISLSKRVSFRDPIQEDIKTKRYTLAHSDIEIVDSEEIKEGSLETTPTQNTISQTTPTDTTSNSSSDFQVPSAASTIYTSPPPRRKDRRIHKTLSRRQSSPAAPMRQKRDSSSSDDDEDSDESNSYPQTPIAGRCKRSRDWTWTLGKDESNGTHDVIVTSADDNDA</sequence>
<feature type="region of interest" description="Disordered" evidence="1">
    <location>
        <begin position="71"/>
        <end position="137"/>
    </location>
</feature>
<feature type="compositionally biased region" description="Polar residues" evidence="1">
    <location>
        <begin position="240"/>
        <end position="251"/>
    </location>
</feature>
<name>A0A6A6U3P7_9PEZI</name>
<feature type="region of interest" description="Disordered" evidence="1">
    <location>
        <begin position="208"/>
        <end position="338"/>
    </location>
</feature>
<dbReference type="EMBL" id="MU004238">
    <property type="protein sequence ID" value="KAF2666762.1"/>
    <property type="molecule type" value="Genomic_DNA"/>
</dbReference>
<protein>
    <submittedName>
        <fullName evidence="2">Uncharacterized protein</fullName>
    </submittedName>
</protein>
<dbReference type="OrthoDB" id="5206740at2759"/>
<accession>A0A6A6U3P7</accession>
<evidence type="ECO:0000313" key="2">
    <source>
        <dbReference type="EMBL" id="KAF2666762.1"/>
    </source>
</evidence>
<keyword evidence="3" id="KW-1185">Reference proteome</keyword>
<feature type="compositionally biased region" description="Acidic residues" evidence="1">
    <location>
        <begin position="285"/>
        <end position="294"/>
    </location>
</feature>
<proteinExistence type="predicted"/>
<feature type="compositionally biased region" description="Low complexity" evidence="1">
    <location>
        <begin position="120"/>
        <end position="137"/>
    </location>
</feature>